<evidence type="ECO:0000313" key="4">
    <source>
        <dbReference type="Proteomes" id="UP000014760"/>
    </source>
</evidence>
<dbReference type="EMBL" id="KB296561">
    <property type="protein sequence ID" value="ELU11638.1"/>
    <property type="molecule type" value="Genomic_DNA"/>
</dbReference>
<reference evidence="2 4" key="2">
    <citation type="journal article" date="2013" name="Nature">
        <title>Insights into bilaterian evolution from three spiralian genomes.</title>
        <authorList>
            <person name="Simakov O."/>
            <person name="Marletaz F."/>
            <person name="Cho S.J."/>
            <person name="Edsinger-Gonzales E."/>
            <person name="Havlak P."/>
            <person name="Hellsten U."/>
            <person name="Kuo D.H."/>
            <person name="Larsson T."/>
            <person name="Lv J."/>
            <person name="Arendt D."/>
            <person name="Savage R."/>
            <person name="Osoegawa K."/>
            <person name="de Jong P."/>
            <person name="Grimwood J."/>
            <person name="Chapman J.A."/>
            <person name="Shapiro H."/>
            <person name="Aerts A."/>
            <person name="Otillar R.P."/>
            <person name="Terry A.Y."/>
            <person name="Boore J.L."/>
            <person name="Grigoriev I.V."/>
            <person name="Lindberg D.R."/>
            <person name="Seaver E.C."/>
            <person name="Weisblat D.A."/>
            <person name="Putnam N.H."/>
            <person name="Rokhsar D.S."/>
        </authorList>
    </citation>
    <scope>NUCLEOTIDE SEQUENCE</scope>
    <source>
        <strain evidence="2 4">I ESC-2004</strain>
    </source>
</reference>
<sequence length="184" mass="20621">MRARRWIAMYTLYLFALIGSSRSALKAFDPLFPQRKTWWTKTITPYLFTAGRITDTQMKHAADVGFKSIISHFHFTENITIGSEVSYSTDVARYIAENIAGLEYAVLFTNNESEEPRQISGIEHLTNVINKLDKPILYHSRSTAVTTGDGDQIQTAIEGSMLDAVQHASTGTLFWPLVQVKSSG</sequence>
<dbReference type="OrthoDB" id="6123911at2759"/>
<organism evidence="2">
    <name type="scientific">Capitella teleta</name>
    <name type="common">Polychaete worm</name>
    <dbReference type="NCBI Taxonomy" id="283909"/>
    <lineage>
        <taxon>Eukaryota</taxon>
        <taxon>Metazoa</taxon>
        <taxon>Spiralia</taxon>
        <taxon>Lophotrochozoa</taxon>
        <taxon>Annelida</taxon>
        <taxon>Polychaeta</taxon>
        <taxon>Sedentaria</taxon>
        <taxon>Scolecida</taxon>
        <taxon>Capitellidae</taxon>
        <taxon>Capitella</taxon>
    </lineage>
</organism>
<keyword evidence="4" id="KW-1185">Reference proteome</keyword>
<reference evidence="4" key="1">
    <citation type="submission" date="2012-12" db="EMBL/GenBank/DDBJ databases">
        <authorList>
            <person name="Hellsten U."/>
            <person name="Grimwood J."/>
            <person name="Chapman J.A."/>
            <person name="Shapiro H."/>
            <person name="Aerts A."/>
            <person name="Otillar R.P."/>
            <person name="Terry A.Y."/>
            <person name="Boore J.L."/>
            <person name="Simakov O."/>
            <person name="Marletaz F."/>
            <person name="Cho S.-J."/>
            <person name="Edsinger-Gonzales E."/>
            <person name="Havlak P."/>
            <person name="Kuo D.-H."/>
            <person name="Larsson T."/>
            <person name="Lv J."/>
            <person name="Arendt D."/>
            <person name="Savage R."/>
            <person name="Osoegawa K."/>
            <person name="de Jong P."/>
            <person name="Lindberg D.R."/>
            <person name="Seaver E.C."/>
            <person name="Weisblat D.A."/>
            <person name="Putnam N.H."/>
            <person name="Grigoriev I.V."/>
            <person name="Rokhsar D.S."/>
        </authorList>
    </citation>
    <scope>NUCLEOTIDE SEQUENCE</scope>
    <source>
        <strain evidence="4">I ESC-2004</strain>
    </source>
</reference>
<evidence type="ECO:0000313" key="2">
    <source>
        <dbReference type="EMBL" id="ELU11638.1"/>
    </source>
</evidence>
<name>R7UYK0_CAPTE</name>
<reference evidence="3" key="3">
    <citation type="submission" date="2015-06" db="UniProtKB">
        <authorList>
            <consortium name="EnsemblMetazoa"/>
        </authorList>
    </citation>
    <scope>IDENTIFICATION</scope>
</reference>
<accession>R7UYK0</accession>
<proteinExistence type="predicted"/>
<dbReference type="Proteomes" id="UP000014760">
    <property type="component" value="Unassembled WGS sequence"/>
</dbReference>
<keyword evidence="1" id="KW-0732">Signal</keyword>
<evidence type="ECO:0000256" key="1">
    <source>
        <dbReference type="SAM" id="SignalP"/>
    </source>
</evidence>
<dbReference type="EMBL" id="AMQN01020019">
    <property type="status" value="NOT_ANNOTATED_CDS"/>
    <property type="molecule type" value="Genomic_DNA"/>
</dbReference>
<feature type="chain" id="PRO_5008788500" evidence="1">
    <location>
        <begin position="24"/>
        <end position="184"/>
    </location>
</feature>
<dbReference type="EnsemblMetazoa" id="CapteT201201">
    <property type="protein sequence ID" value="CapteP201201"/>
    <property type="gene ID" value="CapteG201201"/>
</dbReference>
<dbReference type="InterPro" id="IPR029021">
    <property type="entry name" value="Prot-tyrosine_phosphatase-like"/>
</dbReference>
<dbReference type="HOGENOM" id="CLU_1469562_0_0_1"/>
<gene>
    <name evidence="2" type="ORF">CAPTEDRAFT_201201</name>
</gene>
<dbReference type="EMBL" id="AMQN01020020">
    <property type="status" value="NOT_ANNOTATED_CDS"/>
    <property type="molecule type" value="Genomic_DNA"/>
</dbReference>
<evidence type="ECO:0000313" key="3">
    <source>
        <dbReference type="EnsemblMetazoa" id="CapteP201201"/>
    </source>
</evidence>
<dbReference type="Gene3D" id="3.90.190.10">
    <property type="entry name" value="Protein tyrosine phosphatase superfamily"/>
    <property type="match status" value="1"/>
</dbReference>
<protein>
    <submittedName>
        <fullName evidence="2 3">Uncharacterized protein</fullName>
    </submittedName>
</protein>
<feature type="signal peptide" evidence="1">
    <location>
        <begin position="1"/>
        <end position="23"/>
    </location>
</feature>
<dbReference type="AlphaFoldDB" id="R7UYK0"/>